<gene>
    <name evidence="2" type="ORF">MICPUN_64082</name>
</gene>
<dbReference type="GeneID" id="8249104"/>
<feature type="region of interest" description="Disordered" evidence="1">
    <location>
        <begin position="79"/>
        <end position="122"/>
    </location>
</feature>
<sequence>MAAPDEPTPLVEVPIVDDSFDDSRSRSVSEEERRRRCAAFAALNETFVLGTTTTRRDSHDALEAPARGQVFAAAAAVDTPAAVARGPREGTSTPPVRDTTPRAAEDSPNDDSAHDDADAPKPAFTKSEVAGIVAMLGFLDASQQSIVHGIMRREHADEPPEDLMKLSPNALACVDEYVRELLLLPS</sequence>
<name>C1EH27_MICCC</name>
<organism evidence="2 3">
    <name type="scientific">Micromonas commoda (strain RCC299 / NOUM17 / CCMP2709)</name>
    <name type="common">Picoplanktonic green alga</name>
    <dbReference type="NCBI Taxonomy" id="296587"/>
    <lineage>
        <taxon>Eukaryota</taxon>
        <taxon>Viridiplantae</taxon>
        <taxon>Chlorophyta</taxon>
        <taxon>Mamiellophyceae</taxon>
        <taxon>Mamiellales</taxon>
        <taxon>Mamiellaceae</taxon>
        <taxon>Micromonas</taxon>
    </lineage>
</organism>
<dbReference type="KEGG" id="mis:MICPUN_64082"/>
<dbReference type="RefSeq" id="XP_002506175.1">
    <property type="nucleotide sequence ID" value="XM_002506129.1"/>
</dbReference>
<feature type="compositionally biased region" description="Basic and acidic residues" evidence="1">
    <location>
        <begin position="99"/>
        <end position="119"/>
    </location>
</feature>
<accession>C1EH27</accession>
<reference evidence="2 3" key="1">
    <citation type="journal article" date="2009" name="Science">
        <title>Green evolution and dynamic adaptations revealed by genomes of the marine picoeukaryotes Micromonas.</title>
        <authorList>
            <person name="Worden A.Z."/>
            <person name="Lee J.H."/>
            <person name="Mock T."/>
            <person name="Rouze P."/>
            <person name="Simmons M.P."/>
            <person name="Aerts A.L."/>
            <person name="Allen A.E."/>
            <person name="Cuvelier M.L."/>
            <person name="Derelle E."/>
            <person name="Everett M.V."/>
            <person name="Foulon E."/>
            <person name="Grimwood J."/>
            <person name="Gundlach H."/>
            <person name="Henrissat B."/>
            <person name="Napoli C."/>
            <person name="McDonald S.M."/>
            <person name="Parker M.S."/>
            <person name="Rombauts S."/>
            <person name="Salamov A."/>
            <person name="Von Dassow P."/>
            <person name="Badger J.H."/>
            <person name="Coutinho P.M."/>
            <person name="Demir E."/>
            <person name="Dubchak I."/>
            <person name="Gentemann C."/>
            <person name="Eikrem W."/>
            <person name="Gready J.E."/>
            <person name="John U."/>
            <person name="Lanier W."/>
            <person name="Lindquist E.A."/>
            <person name="Lucas S."/>
            <person name="Mayer K.F."/>
            <person name="Moreau H."/>
            <person name="Not F."/>
            <person name="Otillar R."/>
            <person name="Panaud O."/>
            <person name="Pangilinan J."/>
            <person name="Paulsen I."/>
            <person name="Piegu B."/>
            <person name="Poliakov A."/>
            <person name="Robbens S."/>
            <person name="Schmutz J."/>
            <person name="Toulza E."/>
            <person name="Wyss T."/>
            <person name="Zelensky A."/>
            <person name="Zhou K."/>
            <person name="Armbrust E.V."/>
            <person name="Bhattacharya D."/>
            <person name="Goodenough U.W."/>
            <person name="Van de Peer Y."/>
            <person name="Grigoriev I.V."/>
        </authorList>
    </citation>
    <scope>NUCLEOTIDE SEQUENCE [LARGE SCALE GENOMIC DNA]</scope>
    <source>
        <strain evidence="3">RCC299 / NOUM17</strain>
    </source>
</reference>
<evidence type="ECO:0000313" key="3">
    <source>
        <dbReference type="Proteomes" id="UP000002009"/>
    </source>
</evidence>
<dbReference type="EMBL" id="CP001332">
    <property type="protein sequence ID" value="ACO67433.1"/>
    <property type="molecule type" value="Genomic_DNA"/>
</dbReference>
<feature type="compositionally biased region" description="Basic and acidic residues" evidence="1">
    <location>
        <begin position="21"/>
        <end position="34"/>
    </location>
</feature>
<feature type="region of interest" description="Disordered" evidence="1">
    <location>
        <begin position="1"/>
        <end position="34"/>
    </location>
</feature>
<keyword evidence="3" id="KW-1185">Reference proteome</keyword>
<dbReference type="InParanoid" id="C1EH27"/>
<dbReference type="AlphaFoldDB" id="C1EH27"/>
<proteinExistence type="predicted"/>
<evidence type="ECO:0000256" key="1">
    <source>
        <dbReference type="SAM" id="MobiDB-lite"/>
    </source>
</evidence>
<dbReference type="Proteomes" id="UP000002009">
    <property type="component" value="Chromosome 14"/>
</dbReference>
<protein>
    <submittedName>
        <fullName evidence="2">Uncharacterized protein</fullName>
    </submittedName>
</protein>
<evidence type="ECO:0000313" key="2">
    <source>
        <dbReference type="EMBL" id="ACO67433.1"/>
    </source>
</evidence>